<accession>A0A023EYW7</accession>
<feature type="non-terminal residue" evidence="1">
    <location>
        <position position="83"/>
    </location>
</feature>
<evidence type="ECO:0000313" key="1">
    <source>
        <dbReference type="EMBL" id="JAC14398.1"/>
    </source>
</evidence>
<proteinExistence type="evidence at transcript level"/>
<dbReference type="EMBL" id="GBBI01004314">
    <property type="protein sequence ID" value="JAC14398.1"/>
    <property type="molecule type" value="mRNA"/>
</dbReference>
<protein>
    <submittedName>
        <fullName evidence="1">Putative secreted protein</fullName>
    </submittedName>
</protein>
<dbReference type="AlphaFoldDB" id="A0A023EYW7"/>
<name>A0A023EYW7_TRIIF</name>
<reference evidence="1" key="1">
    <citation type="journal article" date="2014" name="PLoS Negl. Trop. Dis.">
        <title>An updated insight into the Sialotranscriptome of Triatoma infestans: developmental stage and geographic variations.</title>
        <authorList>
            <person name="Schwarz A."/>
            <person name="Medrano-Mercado N."/>
            <person name="Schaub G.A."/>
            <person name="Struchiner C.J."/>
            <person name="Bargues M.D."/>
            <person name="Levy M.Z."/>
            <person name="Ribeiro J.M."/>
        </authorList>
    </citation>
    <scope>NUCLEOTIDE SEQUENCE</scope>
    <source>
        <strain evidence="1">Chile</strain>
        <tissue evidence="1">Salivary glands</tissue>
    </source>
</reference>
<organism evidence="1">
    <name type="scientific">Triatoma infestans</name>
    <name type="common">Assassin bug</name>
    <dbReference type="NCBI Taxonomy" id="30076"/>
    <lineage>
        <taxon>Eukaryota</taxon>
        <taxon>Metazoa</taxon>
        <taxon>Ecdysozoa</taxon>
        <taxon>Arthropoda</taxon>
        <taxon>Hexapoda</taxon>
        <taxon>Insecta</taxon>
        <taxon>Pterygota</taxon>
        <taxon>Neoptera</taxon>
        <taxon>Paraneoptera</taxon>
        <taxon>Hemiptera</taxon>
        <taxon>Heteroptera</taxon>
        <taxon>Panheteroptera</taxon>
        <taxon>Cimicomorpha</taxon>
        <taxon>Reduviidae</taxon>
        <taxon>Triatominae</taxon>
        <taxon>Triatoma</taxon>
    </lineage>
</organism>
<sequence>MSYVIIYILTLSFYSIINGKKIKINSHTHIPVMDDTWFNHITQQLIHQVKSKKNLNAVIIQEYYKLAIFLQLYTLLKNVFKKK</sequence>